<keyword evidence="22" id="KW-1185">Reference proteome</keyword>
<keyword evidence="9 18" id="KW-0436">Ligase</keyword>
<protein>
    <recommendedName>
        <fullName evidence="8">Dihydrofolate synthase/folylpolyglutamate synthase</fullName>
        <ecNumber evidence="6">6.3.2.12</ecNumber>
        <ecNumber evidence="7">6.3.2.17</ecNumber>
    </recommendedName>
    <alternativeName>
        <fullName evidence="15">Tetrahydrofolylpolyglutamate synthase</fullName>
    </alternativeName>
</protein>
<dbReference type="Gene3D" id="3.90.190.20">
    <property type="entry name" value="Mur ligase, C-terminal domain"/>
    <property type="match status" value="1"/>
</dbReference>
<evidence type="ECO:0000256" key="7">
    <source>
        <dbReference type="ARBA" id="ARBA00013025"/>
    </source>
</evidence>
<comment type="caution">
    <text evidence="21">The sequence shown here is derived from an EMBL/GenBank/DDBJ whole genome shotgun (WGS) entry which is preliminary data.</text>
</comment>
<dbReference type="InterPro" id="IPR004101">
    <property type="entry name" value="Mur_ligase_C"/>
</dbReference>
<dbReference type="PROSITE" id="PS01012">
    <property type="entry name" value="FOLYLPOLYGLU_SYNT_2"/>
    <property type="match status" value="1"/>
</dbReference>
<comment type="cofactor">
    <cofactor evidence="1">
        <name>Mg(2+)</name>
        <dbReference type="ChEBI" id="CHEBI:18420"/>
    </cofactor>
</comment>
<dbReference type="InterPro" id="IPR001645">
    <property type="entry name" value="Folylpolyglutamate_synth"/>
</dbReference>
<dbReference type="Pfam" id="PF08245">
    <property type="entry name" value="Mur_ligase_M"/>
    <property type="match status" value="1"/>
</dbReference>
<evidence type="ECO:0000256" key="10">
    <source>
        <dbReference type="ARBA" id="ARBA00022723"/>
    </source>
</evidence>
<dbReference type="PANTHER" id="PTHR11136">
    <property type="entry name" value="FOLYLPOLYGLUTAMATE SYNTHASE-RELATED"/>
    <property type="match status" value="1"/>
</dbReference>
<dbReference type="GO" id="GO:0005737">
    <property type="term" value="C:cytoplasm"/>
    <property type="evidence" value="ECO:0007669"/>
    <property type="project" value="TreeGrafter"/>
</dbReference>
<dbReference type="AlphaFoldDB" id="A0A0P6XHJ7"/>
<dbReference type="STRING" id="1134406.ADN00_13800"/>
<keyword evidence="11 18" id="KW-0547">Nucleotide-binding</keyword>
<dbReference type="NCBIfam" id="TIGR01499">
    <property type="entry name" value="folC"/>
    <property type="match status" value="1"/>
</dbReference>
<comment type="catalytic activity">
    <reaction evidence="17">
        <text>7,8-dihydropteroate + L-glutamate + ATP = 7,8-dihydrofolate + ADP + phosphate + H(+)</text>
        <dbReference type="Rhea" id="RHEA:23584"/>
        <dbReference type="ChEBI" id="CHEBI:15378"/>
        <dbReference type="ChEBI" id="CHEBI:17839"/>
        <dbReference type="ChEBI" id="CHEBI:29985"/>
        <dbReference type="ChEBI" id="CHEBI:30616"/>
        <dbReference type="ChEBI" id="CHEBI:43474"/>
        <dbReference type="ChEBI" id="CHEBI:57451"/>
        <dbReference type="ChEBI" id="CHEBI:456216"/>
        <dbReference type="EC" id="6.3.2.12"/>
    </reaction>
</comment>
<dbReference type="GO" id="GO:0005524">
    <property type="term" value="F:ATP binding"/>
    <property type="evidence" value="ECO:0007669"/>
    <property type="project" value="UniProtKB-KW"/>
</dbReference>
<keyword evidence="12 18" id="KW-0067">ATP-binding</keyword>
<dbReference type="EC" id="6.3.2.17" evidence="7"/>
<dbReference type="InterPro" id="IPR036615">
    <property type="entry name" value="Mur_ligase_C_dom_sf"/>
</dbReference>
<keyword evidence="10" id="KW-0479">Metal-binding</keyword>
<dbReference type="EMBL" id="LGCL01000032">
    <property type="protein sequence ID" value="KPL74387.1"/>
    <property type="molecule type" value="Genomic_DNA"/>
</dbReference>
<evidence type="ECO:0000256" key="16">
    <source>
        <dbReference type="ARBA" id="ARBA00047493"/>
    </source>
</evidence>
<dbReference type="FunFam" id="3.40.1190.10:FF:000004">
    <property type="entry name" value="Dihydrofolate synthase/folylpolyglutamate synthase"/>
    <property type="match status" value="1"/>
</dbReference>
<evidence type="ECO:0000256" key="11">
    <source>
        <dbReference type="ARBA" id="ARBA00022741"/>
    </source>
</evidence>
<evidence type="ECO:0000256" key="5">
    <source>
        <dbReference type="ARBA" id="ARBA00011245"/>
    </source>
</evidence>
<comment type="pathway">
    <text evidence="3">Cofactor biosynthesis; tetrahydrofolylpolyglutamate biosynthesis.</text>
</comment>
<keyword evidence="13" id="KW-0460">Magnesium</keyword>
<dbReference type="Pfam" id="PF02875">
    <property type="entry name" value="Mur_ligase_C"/>
    <property type="match status" value="1"/>
</dbReference>
<dbReference type="Proteomes" id="UP000050417">
    <property type="component" value="Unassembled WGS sequence"/>
</dbReference>
<evidence type="ECO:0000256" key="8">
    <source>
        <dbReference type="ARBA" id="ARBA00019357"/>
    </source>
</evidence>
<dbReference type="PATRIC" id="fig|1134406.4.peg.1337"/>
<dbReference type="GO" id="GO:0004326">
    <property type="term" value="F:tetrahydrofolylpolyglutamate synthase activity"/>
    <property type="evidence" value="ECO:0007669"/>
    <property type="project" value="UniProtKB-EC"/>
</dbReference>
<sequence length="432" mass="47574">MFNLERITELLERLGNPHKKYRVIHVAGTKGKGSVAAMIASALQMAGYRTGFFTSPHLVEYTERIKVNGVEISKDELVALVNEIKPQVEAVERITTFEITTALSFLYFARKNVDVAVVEVGLGGRLDATNVVQPLVSVITSLSMDHMAILGNSLEKIAFEKAGIIKPGRPVVVSPQKPEALETVARAAQERGSKMVLVGRDVRFAPWRSSLDGQTMLIWRAEEQDRMDAYLQEDGPQGWEPLEVFLPLLGQHQVQNAATAYAALQVAQEEGLVLTEADILKGFAYVVWPARFEVLRRDPPVVIDSAHNRDSALKLRLAIDDYFPGKDVVLLFGASEDKDVEGMFIELMPRVCQVVASESLHPRAMEAERIVKLAHQFGRPAVVVKPVENALAYALQQAGADAAVVVAGSMFMAAAVRELWFASLDVKKEFKG</sequence>
<evidence type="ECO:0000256" key="6">
    <source>
        <dbReference type="ARBA" id="ARBA00013023"/>
    </source>
</evidence>
<comment type="pathway">
    <text evidence="2">Cofactor biosynthesis; tetrahydrofolate biosynthesis; 7,8-dihydrofolate from 2-amino-4-hydroxy-6-hydroxymethyl-7,8-dihydropteridine diphosphate and 4-aminobenzoate: step 2/2.</text>
</comment>
<dbReference type="EC" id="6.3.2.12" evidence="6"/>
<comment type="similarity">
    <text evidence="4 18">Belongs to the folylpolyglutamate synthase family.</text>
</comment>
<accession>A0A0P6XHJ7</accession>
<evidence type="ECO:0000256" key="4">
    <source>
        <dbReference type="ARBA" id="ARBA00008276"/>
    </source>
</evidence>
<feature type="domain" description="Mur ligase C-terminal" evidence="19">
    <location>
        <begin position="291"/>
        <end position="409"/>
    </location>
</feature>
<dbReference type="GO" id="GO:0046656">
    <property type="term" value="P:folic acid biosynthetic process"/>
    <property type="evidence" value="ECO:0007669"/>
    <property type="project" value="UniProtKB-KW"/>
</dbReference>
<evidence type="ECO:0000256" key="13">
    <source>
        <dbReference type="ARBA" id="ARBA00022842"/>
    </source>
</evidence>
<evidence type="ECO:0000256" key="3">
    <source>
        <dbReference type="ARBA" id="ARBA00005150"/>
    </source>
</evidence>
<gene>
    <name evidence="21" type="ORF">ADN00_13800</name>
</gene>
<evidence type="ECO:0000259" key="19">
    <source>
        <dbReference type="Pfam" id="PF02875"/>
    </source>
</evidence>
<evidence type="ECO:0000256" key="17">
    <source>
        <dbReference type="ARBA" id="ARBA00049161"/>
    </source>
</evidence>
<dbReference type="PIRSF" id="PIRSF001563">
    <property type="entry name" value="Folylpolyglu_synth"/>
    <property type="match status" value="1"/>
</dbReference>
<keyword evidence="14" id="KW-0289">Folate biosynthesis</keyword>
<reference evidence="21 22" key="1">
    <citation type="submission" date="2015-07" db="EMBL/GenBank/DDBJ databases">
        <title>Genome sequence of Ornatilinea apprima DSM 23815.</title>
        <authorList>
            <person name="Hemp J."/>
            <person name="Ward L.M."/>
            <person name="Pace L.A."/>
            <person name="Fischer W.W."/>
        </authorList>
    </citation>
    <scope>NUCLEOTIDE SEQUENCE [LARGE SCALE GENOMIC DNA]</scope>
    <source>
        <strain evidence="21 22">P3M-1</strain>
    </source>
</reference>
<evidence type="ECO:0000256" key="14">
    <source>
        <dbReference type="ARBA" id="ARBA00022909"/>
    </source>
</evidence>
<evidence type="ECO:0000256" key="15">
    <source>
        <dbReference type="ARBA" id="ARBA00030592"/>
    </source>
</evidence>
<evidence type="ECO:0000259" key="20">
    <source>
        <dbReference type="Pfam" id="PF08245"/>
    </source>
</evidence>
<evidence type="ECO:0000313" key="21">
    <source>
        <dbReference type="EMBL" id="KPL74387.1"/>
    </source>
</evidence>
<dbReference type="InterPro" id="IPR018109">
    <property type="entry name" value="Folylpolyglutamate_synth_CS"/>
</dbReference>
<proteinExistence type="inferred from homology"/>
<organism evidence="21 22">
    <name type="scientific">Ornatilinea apprima</name>
    <dbReference type="NCBI Taxonomy" id="1134406"/>
    <lineage>
        <taxon>Bacteria</taxon>
        <taxon>Bacillati</taxon>
        <taxon>Chloroflexota</taxon>
        <taxon>Anaerolineae</taxon>
        <taxon>Anaerolineales</taxon>
        <taxon>Anaerolineaceae</taxon>
        <taxon>Ornatilinea</taxon>
    </lineage>
</organism>
<dbReference type="PANTHER" id="PTHR11136:SF0">
    <property type="entry name" value="DIHYDROFOLATE SYNTHETASE-RELATED"/>
    <property type="match status" value="1"/>
</dbReference>
<evidence type="ECO:0000313" key="22">
    <source>
        <dbReference type="Proteomes" id="UP000050417"/>
    </source>
</evidence>
<dbReference type="InterPro" id="IPR013221">
    <property type="entry name" value="Mur_ligase_cen"/>
</dbReference>
<evidence type="ECO:0000256" key="18">
    <source>
        <dbReference type="PIRNR" id="PIRNR001563"/>
    </source>
</evidence>
<evidence type="ECO:0000256" key="9">
    <source>
        <dbReference type="ARBA" id="ARBA00022598"/>
    </source>
</evidence>
<dbReference type="GO" id="GO:0008841">
    <property type="term" value="F:dihydrofolate synthase activity"/>
    <property type="evidence" value="ECO:0007669"/>
    <property type="project" value="UniProtKB-EC"/>
</dbReference>
<evidence type="ECO:0000256" key="2">
    <source>
        <dbReference type="ARBA" id="ARBA00004799"/>
    </source>
</evidence>
<dbReference type="InterPro" id="IPR036565">
    <property type="entry name" value="Mur-like_cat_sf"/>
</dbReference>
<evidence type="ECO:0000256" key="1">
    <source>
        <dbReference type="ARBA" id="ARBA00001946"/>
    </source>
</evidence>
<dbReference type="GO" id="GO:0046872">
    <property type="term" value="F:metal ion binding"/>
    <property type="evidence" value="ECO:0007669"/>
    <property type="project" value="UniProtKB-KW"/>
</dbReference>
<comment type="catalytic activity">
    <reaction evidence="16">
        <text>(6S)-5,6,7,8-tetrahydrofolyl-(gamma-L-Glu)(n) + L-glutamate + ATP = (6S)-5,6,7,8-tetrahydrofolyl-(gamma-L-Glu)(n+1) + ADP + phosphate + H(+)</text>
        <dbReference type="Rhea" id="RHEA:10580"/>
        <dbReference type="Rhea" id="RHEA-COMP:14738"/>
        <dbReference type="Rhea" id="RHEA-COMP:14740"/>
        <dbReference type="ChEBI" id="CHEBI:15378"/>
        <dbReference type="ChEBI" id="CHEBI:29985"/>
        <dbReference type="ChEBI" id="CHEBI:30616"/>
        <dbReference type="ChEBI" id="CHEBI:43474"/>
        <dbReference type="ChEBI" id="CHEBI:141005"/>
        <dbReference type="ChEBI" id="CHEBI:456216"/>
        <dbReference type="EC" id="6.3.2.17"/>
    </reaction>
</comment>
<dbReference type="Gene3D" id="3.40.1190.10">
    <property type="entry name" value="Mur-like, catalytic domain"/>
    <property type="match status" value="1"/>
</dbReference>
<evidence type="ECO:0000256" key="12">
    <source>
        <dbReference type="ARBA" id="ARBA00022840"/>
    </source>
</evidence>
<comment type="subunit">
    <text evidence="5">Monomer.</text>
</comment>
<feature type="domain" description="Mur ligase central" evidence="20">
    <location>
        <begin position="26"/>
        <end position="263"/>
    </location>
</feature>
<dbReference type="SUPFAM" id="SSF53244">
    <property type="entry name" value="MurD-like peptide ligases, peptide-binding domain"/>
    <property type="match status" value="1"/>
</dbReference>
<name>A0A0P6XHJ7_9CHLR</name>
<dbReference type="SUPFAM" id="SSF53623">
    <property type="entry name" value="MurD-like peptide ligases, catalytic domain"/>
    <property type="match status" value="1"/>
</dbReference>